<feature type="compositionally biased region" description="Polar residues" evidence="1">
    <location>
        <begin position="10"/>
        <end position="27"/>
    </location>
</feature>
<proteinExistence type="predicted"/>
<feature type="region of interest" description="Disordered" evidence="1">
    <location>
        <begin position="1"/>
        <end position="38"/>
    </location>
</feature>
<reference evidence="2 3" key="1">
    <citation type="submission" date="2021-06" db="EMBL/GenBank/DDBJ databases">
        <authorList>
            <person name="Palmer J.M."/>
        </authorList>
    </citation>
    <scope>NUCLEOTIDE SEQUENCE [LARGE SCALE GENOMIC DNA]</scope>
    <source>
        <strain evidence="2 3">MEX-2019</strain>
        <tissue evidence="2">Muscle</tissue>
    </source>
</reference>
<feature type="compositionally biased region" description="Basic and acidic residues" evidence="1">
    <location>
        <begin position="28"/>
        <end position="38"/>
    </location>
</feature>
<organism evidence="2 3">
    <name type="scientific">Crenichthys baileyi</name>
    <name type="common">White River springfish</name>
    <dbReference type="NCBI Taxonomy" id="28760"/>
    <lineage>
        <taxon>Eukaryota</taxon>
        <taxon>Metazoa</taxon>
        <taxon>Chordata</taxon>
        <taxon>Craniata</taxon>
        <taxon>Vertebrata</taxon>
        <taxon>Euteleostomi</taxon>
        <taxon>Actinopterygii</taxon>
        <taxon>Neopterygii</taxon>
        <taxon>Teleostei</taxon>
        <taxon>Neoteleostei</taxon>
        <taxon>Acanthomorphata</taxon>
        <taxon>Ovalentaria</taxon>
        <taxon>Atherinomorphae</taxon>
        <taxon>Cyprinodontiformes</taxon>
        <taxon>Goodeidae</taxon>
        <taxon>Crenichthys</taxon>
    </lineage>
</organism>
<comment type="caution">
    <text evidence="2">The sequence shown here is derived from an EMBL/GenBank/DDBJ whole genome shotgun (WGS) entry which is preliminary data.</text>
</comment>
<dbReference type="Proteomes" id="UP001311232">
    <property type="component" value="Unassembled WGS sequence"/>
</dbReference>
<evidence type="ECO:0000256" key="1">
    <source>
        <dbReference type="SAM" id="MobiDB-lite"/>
    </source>
</evidence>
<dbReference type="AlphaFoldDB" id="A0AAV9QTN4"/>
<evidence type="ECO:0000313" key="3">
    <source>
        <dbReference type="Proteomes" id="UP001311232"/>
    </source>
</evidence>
<protein>
    <submittedName>
        <fullName evidence="2">Uncharacterized protein</fullName>
    </submittedName>
</protein>
<keyword evidence="3" id="KW-1185">Reference proteome</keyword>
<gene>
    <name evidence="2" type="ORF">CRENBAI_009061</name>
</gene>
<sequence>METKQEPSAVWSQTVNDDSDNSTQGRSTLEKTSPEIGRRTYLSPSGPGILWDPPQRLERSLEWRRVFESFIKDIRSRTGTGLTGLLRSGASRAEQQVVLYTQRGSSYIFALWSLQDSWTLVYIHRMMWRAIHGDIAEASASSRLEPQTATDDSDEVTMKTPRMEDWSCDTLQSFDPLTPSGVRSVTVRLYPSDCPSARPLLALHPQPFGRVILKARASLPQCIIL</sequence>
<evidence type="ECO:0000313" key="2">
    <source>
        <dbReference type="EMBL" id="KAK5600117.1"/>
    </source>
</evidence>
<accession>A0AAV9QTN4</accession>
<name>A0AAV9QTN4_9TELE</name>
<dbReference type="EMBL" id="JAHHUM010002899">
    <property type="protein sequence ID" value="KAK5600117.1"/>
    <property type="molecule type" value="Genomic_DNA"/>
</dbReference>